<dbReference type="CDD" id="cd03801">
    <property type="entry name" value="GT4_PimA-like"/>
    <property type="match status" value="1"/>
</dbReference>
<evidence type="ECO:0000256" key="2">
    <source>
        <dbReference type="ARBA" id="ARBA00022679"/>
    </source>
</evidence>
<dbReference type="AlphaFoldDB" id="A0A516G7A7"/>
<keyword evidence="2 4" id="KW-0808">Transferase</keyword>
<feature type="domain" description="Glycosyl transferase family 1" evidence="3">
    <location>
        <begin position="171"/>
        <end position="317"/>
    </location>
</feature>
<organism evidence="4 5">
    <name type="scientific">Ornithinimicrobium ciconiae</name>
    <dbReference type="NCBI Taxonomy" id="2594265"/>
    <lineage>
        <taxon>Bacteria</taxon>
        <taxon>Bacillati</taxon>
        <taxon>Actinomycetota</taxon>
        <taxon>Actinomycetes</taxon>
        <taxon>Micrococcales</taxon>
        <taxon>Ornithinimicrobiaceae</taxon>
        <taxon>Ornithinimicrobium</taxon>
    </lineage>
</organism>
<protein>
    <submittedName>
        <fullName evidence="4">Glycosyltransferase family 4 protein</fullName>
    </submittedName>
</protein>
<name>A0A516G7A7_9MICO</name>
<sequence>MADPTMITFVSHTNEPGGGELALRRYLDATQVPVRLVTLEGGGVWEGARFEVVTTSGLPDLRQELRASSLIIANSMRAAFLVALLAPRRAHLVYWVRDGLIDSAMSRVALTLTKQVTARRMSRYLANSEWTKRTVLEALGVRPNQVDVVQSMCGVAQADLRHLPREVPQSDAPLRLLYLGRLSPWKAPDVAVHALAALGELGVDASLTVAGSSLFGEEEYAKALATLVATEPNASLVGHVNDVRKLLDSHDVLVHCSTVPEPFGQVVVQGLAAGLPVVATAAGGPCEILRSPPIDLLYQPGNADSLASMVVKVVRNYAEVATWALARAHYFTDEVAVAHTDTTLRNLQATGEAEQSRSPN</sequence>
<proteinExistence type="predicted"/>
<evidence type="ECO:0000313" key="5">
    <source>
        <dbReference type="Proteomes" id="UP000315395"/>
    </source>
</evidence>
<accession>A0A516G7A7</accession>
<dbReference type="PANTHER" id="PTHR12526:SF510">
    <property type="entry name" value="D-INOSITOL 3-PHOSPHATE GLYCOSYLTRANSFERASE"/>
    <property type="match status" value="1"/>
</dbReference>
<dbReference type="RefSeq" id="WP_143782074.1">
    <property type="nucleotide sequence ID" value="NZ_CP041616.1"/>
</dbReference>
<evidence type="ECO:0000259" key="3">
    <source>
        <dbReference type="Pfam" id="PF00534"/>
    </source>
</evidence>
<evidence type="ECO:0000256" key="1">
    <source>
        <dbReference type="ARBA" id="ARBA00022676"/>
    </source>
</evidence>
<dbReference type="Pfam" id="PF00534">
    <property type="entry name" value="Glycos_transf_1"/>
    <property type="match status" value="1"/>
</dbReference>
<dbReference type="KEGG" id="orz:FNH13_02930"/>
<dbReference type="Proteomes" id="UP000315395">
    <property type="component" value="Chromosome"/>
</dbReference>
<evidence type="ECO:0000313" key="4">
    <source>
        <dbReference type="EMBL" id="QDO87416.1"/>
    </source>
</evidence>
<dbReference type="PANTHER" id="PTHR12526">
    <property type="entry name" value="GLYCOSYLTRANSFERASE"/>
    <property type="match status" value="1"/>
</dbReference>
<gene>
    <name evidence="4" type="ORF">FNH13_02930</name>
</gene>
<dbReference type="Gene3D" id="3.40.50.2000">
    <property type="entry name" value="Glycogen Phosphorylase B"/>
    <property type="match status" value="2"/>
</dbReference>
<keyword evidence="5" id="KW-1185">Reference proteome</keyword>
<dbReference type="OrthoDB" id="9814612at2"/>
<dbReference type="GO" id="GO:0016757">
    <property type="term" value="F:glycosyltransferase activity"/>
    <property type="evidence" value="ECO:0007669"/>
    <property type="project" value="UniProtKB-KW"/>
</dbReference>
<dbReference type="EMBL" id="CP041616">
    <property type="protein sequence ID" value="QDO87416.1"/>
    <property type="molecule type" value="Genomic_DNA"/>
</dbReference>
<dbReference type="InterPro" id="IPR001296">
    <property type="entry name" value="Glyco_trans_1"/>
</dbReference>
<reference evidence="4 5" key="1">
    <citation type="submission" date="2019-07" db="EMBL/GenBank/DDBJ databases">
        <title>complete genome sequencing of Ornithinimicrobium sp. H23M54.</title>
        <authorList>
            <person name="Bae J.-W."/>
            <person name="Lee S.-Y."/>
        </authorList>
    </citation>
    <scope>NUCLEOTIDE SEQUENCE [LARGE SCALE GENOMIC DNA]</scope>
    <source>
        <strain evidence="4 5">H23M54</strain>
    </source>
</reference>
<keyword evidence="1" id="KW-0328">Glycosyltransferase</keyword>
<dbReference type="SUPFAM" id="SSF53756">
    <property type="entry name" value="UDP-Glycosyltransferase/glycogen phosphorylase"/>
    <property type="match status" value="1"/>
</dbReference>